<feature type="compositionally biased region" description="Polar residues" evidence="1">
    <location>
        <begin position="448"/>
        <end position="457"/>
    </location>
</feature>
<feature type="compositionally biased region" description="Polar residues" evidence="1">
    <location>
        <begin position="664"/>
        <end position="687"/>
    </location>
</feature>
<feature type="region of interest" description="Disordered" evidence="1">
    <location>
        <begin position="16"/>
        <end position="95"/>
    </location>
</feature>
<dbReference type="InterPro" id="IPR026711">
    <property type="entry name" value="Msl-1"/>
</dbReference>
<feature type="compositionally biased region" description="Pro residues" evidence="1">
    <location>
        <begin position="814"/>
        <end position="826"/>
    </location>
</feature>
<dbReference type="SMART" id="SM01300">
    <property type="entry name" value="PEHE"/>
    <property type="match status" value="1"/>
</dbReference>
<reference evidence="4" key="1">
    <citation type="submission" date="2025-08" db="UniProtKB">
        <authorList>
            <consortium name="RefSeq"/>
        </authorList>
    </citation>
    <scope>IDENTIFICATION</scope>
</reference>
<dbReference type="GeneID" id="108013895"/>
<feature type="compositionally biased region" description="Basic and acidic residues" evidence="1">
    <location>
        <begin position="556"/>
        <end position="635"/>
    </location>
</feature>
<dbReference type="Gene3D" id="6.10.250.3170">
    <property type="match status" value="1"/>
</dbReference>
<feature type="compositionally biased region" description="Low complexity" evidence="1">
    <location>
        <begin position="640"/>
        <end position="654"/>
    </location>
</feature>
<protein>
    <submittedName>
        <fullName evidence="4">Protein male-specific lethal-1</fullName>
    </submittedName>
</protein>
<feature type="compositionally biased region" description="Low complexity" evidence="1">
    <location>
        <begin position="297"/>
        <end position="306"/>
    </location>
</feature>
<feature type="compositionally biased region" description="Acidic residues" evidence="1">
    <location>
        <begin position="402"/>
        <end position="431"/>
    </location>
</feature>
<feature type="region of interest" description="Disordered" evidence="1">
    <location>
        <begin position="394"/>
        <end position="492"/>
    </location>
</feature>
<feature type="domain" description="PEHE" evidence="2">
    <location>
        <begin position="934"/>
        <end position="1052"/>
    </location>
</feature>
<dbReference type="RefSeq" id="XP_016935391.2">
    <property type="nucleotide sequence ID" value="XM_017079902.4"/>
</dbReference>
<dbReference type="GO" id="GO:0072487">
    <property type="term" value="C:MSL complex"/>
    <property type="evidence" value="ECO:0007669"/>
    <property type="project" value="InterPro"/>
</dbReference>
<dbReference type="AlphaFoldDB" id="A0AB39ZH74"/>
<gene>
    <name evidence="4" type="primary">msl-1</name>
</gene>
<feature type="region of interest" description="Disordered" evidence="1">
    <location>
        <begin position="1080"/>
        <end position="1108"/>
    </location>
</feature>
<feature type="compositionally biased region" description="Low complexity" evidence="1">
    <location>
        <begin position="860"/>
        <end position="869"/>
    </location>
</feature>
<dbReference type="CTD" id="35121"/>
<dbReference type="PANTHER" id="PTHR21656:SF2">
    <property type="entry name" value="MALE-SPECIFIC LETHAL 1 HOMOLOG"/>
    <property type="match status" value="1"/>
</dbReference>
<dbReference type="InterPro" id="IPR029332">
    <property type="entry name" value="PEHE_dom"/>
</dbReference>
<keyword evidence="3" id="KW-1185">Reference proteome</keyword>
<feature type="region of interest" description="Disordered" evidence="1">
    <location>
        <begin position="709"/>
        <end position="760"/>
    </location>
</feature>
<name>A0AB39ZH74_DROSZ</name>
<evidence type="ECO:0000313" key="3">
    <source>
        <dbReference type="Proteomes" id="UP001652628"/>
    </source>
</evidence>
<feature type="compositionally biased region" description="Basic and acidic residues" evidence="1">
    <location>
        <begin position="481"/>
        <end position="492"/>
    </location>
</feature>
<feature type="region of interest" description="Disordered" evidence="1">
    <location>
        <begin position="170"/>
        <end position="203"/>
    </location>
</feature>
<dbReference type="GO" id="GO:0003682">
    <property type="term" value="F:chromatin binding"/>
    <property type="evidence" value="ECO:0007669"/>
    <property type="project" value="TreeGrafter"/>
</dbReference>
<evidence type="ECO:0000313" key="4">
    <source>
        <dbReference type="RefSeq" id="XP_016935391.2"/>
    </source>
</evidence>
<organism evidence="3 4">
    <name type="scientific">Drosophila suzukii</name>
    <name type="common">Spotted-wing drosophila fruit fly</name>
    <dbReference type="NCBI Taxonomy" id="28584"/>
    <lineage>
        <taxon>Eukaryota</taxon>
        <taxon>Metazoa</taxon>
        <taxon>Ecdysozoa</taxon>
        <taxon>Arthropoda</taxon>
        <taxon>Hexapoda</taxon>
        <taxon>Insecta</taxon>
        <taxon>Pterygota</taxon>
        <taxon>Neoptera</taxon>
        <taxon>Endopterygota</taxon>
        <taxon>Diptera</taxon>
        <taxon>Brachycera</taxon>
        <taxon>Muscomorpha</taxon>
        <taxon>Ephydroidea</taxon>
        <taxon>Drosophilidae</taxon>
        <taxon>Drosophila</taxon>
        <taxon>Sophophora</taxon>
    </lineage>
</organism>
<dbReference type="Pfam" id="PF15275">
    <property type="entry name" value="PEHE"/>
    <property type="match status" value="1"/>
</dbReference>
<feature type="region of interest" description="Disordered" evidence="1">
    <location>
        <begin position="556"/>
        <end position="694"/>
    </location>
</feature>
<evidence type="ECO:0000259" key="2">
    <source>
        <dbReference type="PROSITE" id="PS52052"/>
    </source>
</evidence>
<feature type="compositionally biased region" description="Basic residues" evidence="1">
    <location>
        <begin position="1099"/>
        <end position="1108"/>
    </location>
</feature>
<feature type="region of interest" description="Disordered" evidence="1">
    <location>
        <begin position="283"/>
        <end position="311"/>
    </location>
</feature>
<accession>A0AB39ZH74</accession>
<feature type="compositionally biased region" description="Pro residues" evidence="1">
    <location>
        <begin position="69"/>
        <end position="78"/>
    </location>
</feature>
<dbReference type="PANTHER" id="PTHR21656">
    <property type="entry name" value="MALE-SPECIFIC LETHAL-1 PROTEIN"/>
    <property type="match status" value="1"/>
</dbReference>
<sequence>MDKRFKWPLKQRAIYSDAPYHHNPSRGYQRHLHGGHPNQPQHPHQHPGKSYARQQYGYSHGGGACYRKPMPPPPPPVAQPQMGGGAMAPPSSGGSVGAGADMVTLIVENNNLKRMIVLHLKLMQEQTDSLAVKDKELDDQSARMGAVLAQNQELKQAVAKLEAANEDLRKQLRRKNQRRNDDDDDDDDHSLPPAAPQQRPIRCHAETQTVIREREQCTQTIDVQPQLAEVQPRSLHVEEVPAVTHHAGVVTNLPSSKRSESKGRGEFNGKKVSTFILQRMNQDSKHHIQEHSDQPEEQAMQTQEEQLQQEDDHLREEVQLPGEDDHLREEVQLPGEEDHLREEVHLPEDDDHLQMQEVQTEEVVGGDIFHDALESIEMEVVTEEMVVLEEHVQTVDANGHMEEDDEEEEDQENSDEEEDSEEDDEDDEDTQSLDTNSDAHFRTEDDLWQNQISSMELDTTEEKALAPSAHSTPNHLPKSLPHAEVRKEEHQDWKAEKLLQLENDQKQLDQELETSDQMEVDNVKIVSEKKRIEEEKIAGTALKALLLLREAAEEMEKGKKVAEIRKEQEEHQDGATEELKAIKKLQEVPKAELKPHDPPKEHKRQDRQEDARVEQQKEVREEQKEVLKMQPEDAPKQLLKAVAPKVAAVPSPSVRETKLPKANTADTKASPAQKSIANHQSTKTQTDPVKKQRLQVKIRQYEMFSGIRNSSSAQFDARKHKNTDQDPGLETKISKQALVNDKRITSEKSPNQDQDIDHVETVKRKLQEHLKKELLSQSQLPQVALKKPIKERTVTNLIYPPPSAPVSSTTITPAPTPSTTPTPGSTPQPTLTSSMEPEISASKSKSKAAEQIATPLTPQSNSSVSSSASTTRKPLNNCSPHTYSKATARSGKSKSIFRTATFPYTTRTWEDQEFHCDNEFFLEEADELLADNPSLEIPKWQDVPVQPSSSKSKLEQLSDAAFERRHQKYVKDEIDRKCRDARYMKEQIRLEGLRMRRNQDEVLVALDPLPTSTFYPLPEDIEGIQFVNEVTVQAFGENMVNMEARDDFGVAWVDAVEAPTSIARSKAMAEPVATLASKKLPTTAAEARHQENHSSYVFPKRRKRQKNR</sequence>
<feature type="region of interest" description="Disordered" evidence="1">
    <location>
        <begin position="772"/>
        <end position="890"/>
    </location>
</feature>
<feature type="compositionally biased region" description="Basic and acidic residues" evidence="1">
    <location>
        <begin position="283"/>
        <end position="294"/>
    </location>
</feature>
<dbReference type="PROSITE" id="PS52052">
    <property type="entry name" value="PEHE"/>
    <property type="match status" value="1"/>
</dbReference>
<evidence type="ECO:0000256" key="1">
    <source>
        <dbReference type="SAM" id="MobiDB-lite"/>
    </source>
</evidence>
<feature type="compositionally biased region" description="Polar residues" evidence="1">
    <location>
        <begin position="870"/>
        <end position="887"/>
    </location>
</feature>
<dbReference type="Proteomes" id="UP001652628">
    <property type="component" value="Chromosome 2L"/>
</dbReference>
<proteinExistence type="predicted"/>